<evidence type="ECO:0000313" key="7">
    <source>
        <dbReference type="Proteomes" id="UP000219338"/>
    </source>
</evidence>
<keyword evidence="2" id="KW-0479">Metal-binding</keyword>
<keyword evidence="4" id="KW-0472">Membrane</keyword>
<evidence type="ECO:0000256" key="4">
    <source>
        <dbReference type="SAM" id="Phobius"/>
    </source>
</evidence>
<keyword evidence="4" id="KW-0812">Transmembrane</keyword>
<dbReference type="GO" id="GO:0008270">
    <property type="term" value="F:zinc ion binding"/>
    <property type="evidence" value="ECO:0007669"/>
    <property type="project" value="UniProtKB-KW"/>
</dbReference>
<keyword evidence="1" id="KW-0507">mRNA processing</keyword>
<accession>A0A284RXP8</accession>
<dbReference type="GO" id="GO:0003676">
    <property type="term" value="F:nucleic acid binding"/>
    <property type="evidence" value="ECO:0007669"/>
    <property type="project" value="InterPro"/>
</dbReference>
<dbReference type="AlphaFoldDB" id="A0A284RXP8"/>
<name>A0A284RXP8_ARMOS</name>
<proteinExistence type="predicted"/>
<dbReference type="PROSITE" id="PS50158">
    <property type="entry name" value="ZF_CCHC"/>
    <property type="match status" value="1"/>
</dbReference>
<evidence type="ECO:0000259" key="5">
    <source>
        <dbReference type="PROSITE" id="PS50158"/>
    </source>
</evidence>
<evidence type="ECO:0000313" key="6">
    <source>
        <dbReference type="EMBL" id="SJL13520.1"/>
    </source>
</evidence>
<keyword evidence="7" id="KW-1185">Reference proteome</keyword>
<feature type="compositionally biased region" description="Low complexity" evidence="3">
    <location>
        <begin position="748"/>
        <end position="758"/>
    </location>
</feature>
<protein>
    <recommendedName>
        <fullName evidence="5">CCHC-type domain-containing protein</fullName>
    </recommendedName>
</protein>
<feature type="transmembrane region" description="Helical" evidence="4">
    <location>
        <begin position="12"/>
        <end position="34"/>
    </location>
</feature>
<keyword evidence="4" id="KW-1133">Transmembrane helix</keyword>
<feature type="region of interest" description="Disordered" evidence="3">
    <location>
        <begin position="385"/>
        <end position="445"/>
    </location>
</feature>
<feature type="compositionally biased region" description="Basic and acidic residues" evidence="3">
    <location>
        <begin position="483"/>
        <end position="494"/>
    </location>
</feature>
<keyword evidence="2" id="KW-0863">Zinc-finger</keyword>
<reference evidence="7" key="1">
    <citation type="journal article" date="2017" name="Nat. Ecol. Evol.">
        <title>Genome expansion and lineage-specific genetic innovations in the forest pathogenic fungi Armillaria.</title>
        <authorList>
            <person name="Sipos G."/>
            <person name="Prasanna A.N."/>
            <person name="Walter M.C."/>
            <person name="O'Connor E."/>
            <person name="Balint B."/>
            <person name="Krizsan K."/>
            <person name="Kiss B."/>
            <person name="Hess J."/>
            <person name="Varga T."/>
            <person name="Slot J."/>
            <person name="Riley R."/>
            <person name="Boka B."/>
            <person name="Rigling D."/>
            <person name="Barry K."/>
            <person name="Lee J."/>
            <person name="Mihaltcheva S."/>
            <person name="LaButti K."/>
            <person name="Lipzen A."/>
            <person name="Waldron R."/>
            <person name="Moloney N.M."/>
            <person name="Sperisen C."/>
            <person name="Kredics L."/>
            <person name="Vagvoelgyi C."/>
            <person name="Patrignani A."/>
            <person name="Fitzpatrick D."/>
            <person name="Nagy I."/>
            <person name="Doyle S."/>
            <person name="Anderson J.B."/>
            <person name="Grigoriev I.V."/>
            <person name="Gueldener U."/>
            <person name="Muensterkoetter M."/>
            <person name="Nagy L.G."/>
        </authorList>
    </citation>
    <scope>NUCLEOTIDE SEQUENCE [LARGE SCALE GENOMIC DNA]</scope>
    <source>
        <strain evidence="7">C18/9</strain>
    </source>
</reference>
<feature type="region of interest" description="Disordered" evidence="3">
    <location>
        <begin position="85"/>
        <end position="129"/>
    </location>
</feature>
<feature type="region of interest" description="Disordered" evidence="3">
    <location>
        <begin position="817"/>
        <end position="858"/>
    </location>
</feature>
<dbReference type="GO" id="GO:0006397">
    <property type="term" value="P:mRNA processing"/>
    <property type="evidence" value="ECO:0007669"/>
    <property type="project" value="UniProtKB-KW"/>
</dbReference>
<feature type="region of interest" description="Disordered" evidence="3">
    <location>
        <begin position="463"/>
        <end position="541"/>
    </location>
</feature>
<feature type="compositionally biased region" description="Polar residues" evidence="3">
    <location>
        <begin position="105"/>
        <end position="118"/>
    </location>
</feature>
<feature type="compositionally biased region" description="Basic and acidic residues" evidence="3">
    <location>
        <begin position="510"/>
        <end position="528"/>
    </location>
</feature>
<dbReference type="SMART" id="SM00343">
    <property type="entry name" value="ZnF_C2HC"/>
    <property type="match status" value="1"/>
</dbReference>
<organism evidence="6 7">
    <name type="scientific">Armillaria ostoyae</name>
    <name type="common">Armillaria root rot fungus</name>
    <dbReference type="NCBI Taxonomy" id="47428"/>
    <lineage>
        <taxon>Eukaryota</taxon>
        <taxon>Fungi</taxon>
        <taxon>Dikarya</taxon>
        <taxon>Basidiomycota</taxon>
        <taxon>Agaricomycotina</taxon>
        <taxon>Agaricomycetes</taxon>
        <taxon>Agaricomycetidae</taxon>
        <taxon>Agaricales</taxon>
        <taxon>Marasmiineae</taxon>
        <taxon>Physalacriaceae</taxon>
        <taxon>Armillaria</taxon>
    </lineage>
</organism>
<feature type="compositionally biased region" description="Polar residues" evidence="3">
    <location>
        <begin position="407"/>
        <end position="416"/>
    </location>
</feature>
<feature type="region of interest" description="Disordered" evidence="3">
    <location>
        <begin position="737"/>
        <end position="796"/>
    </location>
</feature>
<feature type="compositionally biased region" description="Basic and acidic residues" evidence="3">
    <location>
        <begin position="817"/>
        <end position="833"/>
    </location>
</feature>
<sequence length="858" mass="97382">MTPDLTQKELVGIVTTIVGLCLTSLFTALIVLTWREPILRYLYRHGFLIRPRRRESPRPFPLHYVLPYANSDATMARPILEEQRLQTRAPHTSTNSDELIPQPPQRNATPGPSNTRHTPSPPPSPASEEIDIGDLRARYENFPPPEYDPNDLPPLERPLFPIRPRPLMEEPRAPAQRIFIRPPTNPWPADESSDEDDGFFGAVARRRDAERVITITTDDENDLDALELPLPDDDGDDSILHLPPPRRPDDPLNADGLDYEWPGLEDVDRDILGPERSLAWEIRRDDVEVRYNLAAHNRVSMDTHLAATYGDELPRLGREAGTDYMVPIEEGRMRNRLPSKASSKPWHDSWETAPTWKETDPNDFDHFHYDYNPYIEELPAAPFPLPDSPSWTTPTHLPHPRQLQKYRPTQYSTCAFSGQGPDDEEEEGGTSKPSDETLAEEQRQAAEAAGKLLNRIAELEKELNDEEMRHRDHATKYGLPLRPSDKGKGTDRGRQPAHLPLPPNQYRPLWRRDDRYSVPRPPPDRGRPDPLPQPVGEADANAPFMNVRPTMVTVPKVFTGNHEDIERFIGDCLMYFEAHASYFVLPSHMIPFATSLFDGAAKTWWVHERLKYWSGTGPAPHRFRYPTWEEFINNVNEQFRDPAAMEVQEKKMFELRMGSGPATTFFQELEVLATKAGRRHDIDARGLMVKATRLGVPSYYTNTITGQGRDIPGDYDEWKARIILMYEERQKNWAFHQAAGTPRENRPTKGTTTTATSHTKADGATSSPTPKTSSSGHSGGRDSAGRWTTFGGAGKPMDIDVTKLRAEGRCFRCHEKGHMGKDCPKKKDYRDIRSVQATNEPVTESKVEEVKEEKAAAT</sequence>
<dbReference type="EMBL" id="FUEG01000020">
    <property type="protein sequence ID" value="SJL13520.1"/>
    <property type="molecule type" value="Genomic_DNA"/>
</dbReference>
<dbReference type="Gene3D" id="4.10.60.10">
    <property type="entry name" value="Zinc finger, CCHC-type"/>
    <property type="match status" value="1"/>
</dbReference>
<evidence type="ECO:0000256" key="1">
    <source>
        <dbReference type="ARBA" id="ARBA00022664"/>
    </source>
</evidence>
<gene>
    <name evidence="6" type="ORF">ARMOST_16964</name>
</gene>
<dbReference type="Proteomes" id="UP000219338">
    <property type="component" value="Unassembled WGS sequence"/>
</dbReference>
<feature type="compositionally biased region" description="Low complexity" evidence="3">
    <location>
        <begin position="765"/>
        <end position="776"/>
    </location>
</feature>
<evidence type="ECO:0000256" key="3">
    <source>
        <dbReference type="SAM" id="MobiDB-lite"/>
    </source>
</evidence>
<feature type="region of interest" description="Disordered" evidence="3">
    <location>
        <begin position="230"/>
        <end position="253"/>
    </location>
</feature>
<dbReference type="STRING" id="47428.A0A284RXP8"/>
<keyword evidence="2" id="KW-0862">Zinc</keyword>
<evidence type="ECO:0000256" key="2">
    <source>
        <dbReference type="PROSITE-ProRule" id="PRU00047"/>
    </source>
</evidence>
<feature type="compositionally biased region" description="Basic and acidic residues" evidence="3">
    <location>
        <begin position="843"/>
        <end position="858"/>
    </location>
</feature>
<dbReference type="InterPro" id="IPR001878">
    <property type="entry name" value="Znf_CCHC"/>
</dbReference>
<feature type="domain" description="CCHC-type" evidence="5">
    <location>
        <begin position="809"/>
        <end position="825"/>
    </location>
</feature>
<dbReference type="InterPro" id="IPR036875">
    <property type="entry name" value="Znf_CCHC_sf"/>
</dbReference>
<dbReference type="SUPFAM" id="SSF57756">
    <property type="entry name" value="Retrovirus zinc finger-like domains"/>
    <property type="match status" value="1"/>
</dbReference>
<dbReference type="OrthoDB" id="2645941at2759"/>